<evidence type="ECO:0000259" key="8">
    <source>
        <dbReference type="PROSITE" id="PS50261"/>
    </source>
</evidence>
<evidence type="ECO:0000313" key="10">
    <source>
        <dbReference type="Proteomes" id="UP001154114"/>
    </source>
</evidence>
<evidence type="ECO:0000313" key="9">
    <source>
        <dbReference type="EMBL" id="CAH0604492.1"/>
    </source>
</evidence>
<keyword evidence="2 6" id="KW-0812">Transmembrane</keyword>
<accession>A0A9P0FVH9</accession>
<keyword evidence="7" id="KW-0732">Signal</keyword>
<feature type="domain" description="G-protein coupled receptors family 2 profile 2" evidence="8">
    <location>
        <begin position="269"/>
        <end position="564"/>
    </location>
</feature>
<feature type="transmembrane region" description="Helical" evidence="6">
    <location>
        <begin position="419"/>
        <end position="437"/>
    </location>
</feature>
<evidence type="ECO:0000256" key="6">
    <source>
        <dbReference type="SAM" id="Phobius"/>
    </source>
</evidence>
<dbReference type="PROSITE" id="PS50261">
    <property type="entry name" value="G_PROTEIN_RECEP_F2_4"/>
    <property type="match status" value="1"/>
</dbReference>
<gene>
    <name evidence="9" type="ORF">CINC_LOCUS10898</name>
</gene>
<proteinExistence type="predicted"/>
<feature type="signal peptide" evidence="7">
    <location>
        <begin position="1"/>
        <end position="20"/>
    </location>
</feature>
<sequence length="779" mass="82851">MSRIICLLTTWSFMWVAADGVKPPLLSVPHCCPEGEALTAEALRAVVLGPAAVATACGPVTGTSAPWKPRIYAPARGGFLGPGRLPAHWRIVNGTLPACELLRVLPEHAAPYALLANNGSMLLRGASLPLPVERYCVDATAALVCAEDAALPPPKCCAEGRAFDGAHCVVDAEHAAESLEELQVLANGSAVGAGWPACAEGSRYAVAGALRGARLAPGGALELRAAGEGGARLEAGAWCAEAVLGEAGARVLACESAARSLRPPVQSTRHALYGAGLAVGAAFLAATLAAGFALPAAHHALHWRCQTHYVAALMLGDVLLAATQLAGDRVPPTLCRALAVCMHFLFLSAFFWLNTMCFNIWWTFRSACNGTNWYRVDLAGLGPRARAAPRRSPRACPVNMDFRPTSLERGQELWRLRVYMVYAWGGPLLLAGAAAVLDTLPPAAAAPFLRPRFAVQRCWFYGDMEILVYFFGPVGVLLLVNLALFISTTRQLTCGLWRRDEVKSTSERAALGRVCAKLVVVMGVTWGADVLSWAAGGPDYVWYATDLLNALQGVFIFLVVGCQPHAWAALKRAAAACCARGRDATGARNTHSSTHLPSCGESLTHTTPAPAAAPAAPAQPAPAPRIPMETVSLHSILVLAGDVRRVDIFSSPQSGDVLFPESQPEDMLRSSESKHRSWSFAGYTSPVHSLCLACFSVTLRRRKAAAPLRMQQCVARSSGRSHSTLMCTAARRPPRAARRHKARPASLSATGVGFRIKSPEFEETRDVGGLRDFVSIPPK</sequence>
<feature type="region of interest" description="Disordered" evidence="5">
    <location>
        <begin position="585"/>
        <end position="621"/>
    </location>
</feature>
<reference evidence="9" key="1">
    <citation type="submission" date="2021-12" db="EMBL/GenBank/DDBJ databases">
        <authorList>
            <person name="King R."/>
        </authorList>
    </citation>
    <scope>NUCLEOTIDE SEQUENCE</scope>
</reference>
<name>A0A9P0FVH9_CHRIL</name>
<evidence type="ECO:0000256" key="4">
    <source>
        <dbReference type="ARBA" id="ARBA00023136"/>
    </source>
</evidence>
<organism evidence="9 10">
    <name type="scientific">Chrysodeixis includens</name>
    <name type="common">Soybean looper</name>
    <name type="synonym">Pseudoplusia includens</name>
    <dbReference type="NCBI Taxonomy" id="689277"/>
    <lineage>
        <taxon>Eukaryota</taxon>
        <taxon>Metazoa</taxon>
        <taxon>Ecdysozoa</taxon>
        <taxon>Arthropoda</taxon>
        <taxon>Hexapoda</taxon>
        <taxon>Insecta</taxon>
        <taxon>Pterygota</taxon>
        <taxon>Neoptera</taxon>
        <taxon>Endopterygota</taxon>
        <taxon>Lepidoptera</taxon>
        <taxon>Glossata</taxon>
        <taxon>Ditrysia</taxon>
        <taxon>Noctuoidea</taxon>
        <taxon>Noctuidae</taxon>
        <taxon>Plusiinae</taxon>
        <taxon>Chrysodeixis</taxon>
    </lineage>
</organism>
<feature type="transmembrane region" description="Helical" evidence="6">
    <location>
        <begin position="271"/>
        <end position="297"/>
    </location>
</feature>
<dbReference type="GO" id="GO:0007166">
    <property type="term" value="P:cell surface receptor signaling pathway"/>
    <property type="evidence" value="ECO:0007669"/>
    <property type="project" value="InterPro"/>
</dbReference>
<dbReference type="InterPro" id="IPR052808">
    <property type="entry name" value="GPCR_Mth-like"/>
</dbReference>
<keyword evidence="3 6" id="KW-1133">Transmembrane helix</keyword>
<dbReference type="Gene3D" id="1.20.1070.10">
    <property type="entry name" value="Rhodopsin 7-helix transmembrane proteins"/>
    <property type="match status" value="1"/>
</dbReference>
<dbReference type="CDD" id="cd15039">
    <property type="entry name" value="7tmB3_Methuselah-like"/>
    <property type="match status" value="1"/>
</dbReference>
<dbReference type="Pfam" id="PF00002">
    <property type="entry name" value="7tm_2"/>
    <property type="match status" value="1"/>
</dbReference>
<dbReference type="OrthoDB" id="8191206at2759"/>
<keyword evidence="10" id="KW-1185">Reference proteome</keyword>
<feature type="transmembrane region" description="Helical" evidence="6">
    <location>
        <begin position="540"/>
        <end position="562"/>
    </location>
</feature>
<feature type="compositionally biased region" description="Basic residues" evidence="5">
    <location>
        <begin position="732"/>
        <end position="743"/>
    </location>
</feature>
<dbReference type="GO" id="GO:0004930">
    <property type="term" value="F:G protein-coupled receptor activity"/>
    <property type="evidence" value="ECO:0007669"/>
    <property type="project" value="InterPro"/>
</dbReference>
<dbReference type="AlphaFoldDB" id="A0A9P0FVH9"/>
<keyword evidence="4 6" id="KW-0472">Membrane</keyword>
<feature type="region of interest" description="Disordered" evidence="5">
    <location>
        <begin position="724"/>
        <end position="744"/>
    </location>
</feature>
<feature type="transmembrane region" description="Helical" evidence="6">
    <location>
        <begin position="333"/>
        <end position="353"/>
    </location>
</feature>
<evidence type="ECO:0000256" key="5">
    <source>
        <dbReference type="SAM" id="MobiDB-lite"/>
    </source>
</evidence>
<dbReference type="Proteomes" id="UP001154114">
    <property type="component" value="Chromosome 5"/>
</dbReference>
<feature type="chain" id="PRO_5040428233" description="G-protein coupled receptors family 2 profile 2 domain-containing protein" evidence="7">
    <location>
        <begin position="21"/>
        <end position="779"/>
    </location>
</feature>
<dbReference type="InterPro" id="IPR017981">
    <property type="entry name" value="GPCR_2-like_7TM"/>
</dbReference>
<protein>
    <recommendedName>
        <fullName evidence="8">G-protein coupled receptors family 2 profile 2 domain-containing protein</fullName>
    </recommendedName>
</protein>
<evidence type="ECO:0000256" key="7">
    <source>
        <dbReference type="SAM" id="SignalP"/>
    </source>
</evidence>
<feature type="transmembrane region" description="Helical" evidence="6">
    <location>
        <begin position="510"/>
        <end position="528"/>
    </location>
</feature>
<evidence type="ECO:0000256" key="2">
    <source>
        <dbReference type="ARBA" id="ARBA00022692"/>
    </source>
</evidence>
<dbReference type="PANTHER" id="PTHR46953">
    <property type="entry name" value="G-PROTEIN COUPLED RECEPTOR MTH-LIKE 1-RELATED"/>
    <property type="match status" value="1"/>
</dbReference>
<dbReference type="PANTHER" id="PTHR46953:SF1">
    <property type="entry name" value="G-PROTEIN COUPLED RECEPTOR MTH-LIKE 1-RELATED"/>
    <property type="match status" value="1"/>
</dbReference>
<comment type="subcellular location">
    <subcellularLocation>
        <location evidence="1">Membrane</location>
        <topology evidence="1">Multi-pass membrane protein</topology>
    </subcellularLocation>
</comment>
<evidence type="ECO:0000256" key="3">
    <source>
        <dbReference type="ARBA" id="ARBA00022989"/>
    </source>
</evidence>
<feature type="compositionally biased region" description="Polar residues" evidence="5">
    <location>
        <begin position="589"/>
        <end position="607"/>
    </location>
</feature>
<evidence type="ECO:0000256" key="1">
    <source>
        <dbReference type="ARBA" id="ARBA00004141"/>
    </source>
</evidence>
<feature type="transmembrane region" description="Helical" evidence="6">
    <location>
        <begin position="466"/>
        <end position="489"/>
    </location>
</feature>
<feature type="transmembrane region" description="Helical" evidence="6">
    <location>
        <begin position="309"/>
        <end position="327"/>
    </location>
</feature>
<dbReference type="EMBL" id="LR824008">
    <property type="protein sequence ID" value="CAH0604492.1"/>
    <property type="molecule type" value="Genomic_DNA"/>
</dbReference>
<dbReference type="InterPro" id="IPR000832">
    <property type="entry name" value="GPCR_2_secretin-like"/>
</dbReference>
<dbReference type="GO" id="GO:0016020">
    <property type="term" value="C:membrane"/>
    <property type="evidence" value="ECO:0007669"/>
    <property type="project" value="UniProtKB-SubCell"/>
</dbReference>